<keyword evidence="1" id="KW-1133">Transmembrane helix</keyword>
<accession>A0ABW1EXG7</accession>
<keyword evidence="4" id="KW-1185">Reference proteome</keyword>
<feature type="domain" description="DUF6545" evidence="2">
    <location>
        <begin position="238"/>
        <end position="356"/>
    </location>
</feature>
<dbReference type="InterPro" id="IPR050039">
    <property type="entry name" value="MAB_1171c-like"/>
</dbReference>
<feature type="transmembrane region" description="Helical" evidence="1">
    <location>
        <begin position="65"/>
        <end position="85"/>
    </location>
</feature>
<dbReference type="Pfam" id="PF20182">
    <property type="entry name" value="DUF6545"/>
    <property type="match status" value="1"/>
</dbReference>
<evidence type="ECO:0000256" key="1">
    <source>
        <dbReference type="SAM" id="Phobius"/>
    </source>
</evidence>
<dbReference type="RefSeq" id="WP_345330762.1">
    <property type="nucleotide sequence ID" value="NZ_BAAAVH010000123.1"/>
</dbReference>
<keyword evidence="1" id="KW-0812">Transmembrane</keyword>
<dbReference type="Proteomes" id="UP001596067">
    <property type="component" value="Unassembled WGS sequence"/>
</dbReference>
<sequence>MIETILFKAIPAALVAISLWRLPAALRSGRAARSLCITVGTLGLSLGISAVKMPLHDLVTGLSVLLRHLLGMTSIAFLLDYLYAVHGRGLRGRARPNLPLAAVASATMTLLFFFAVPRDPVPDPDFLLDVHQGEPAVVIYQAIFYAYLGTAMALGAKTFGGARRAIPRGLVRAGVTALAAGCALGALYVVERLPYTVIGTGLDHNPQLDRLFDGTVATSILLIIIGLVLPPVRGLTRYIRDQRTMWVLHPLWAALVSEFPNLNLGERRSRLRELFTTGDLTIDVAHRAFVIRDAFMNLGIGPASQDPTSEAIRARTALQQKAAGDLTADAQLPGSPELRAPSLDVLWATNVARAYNKTNR</sequence>
<feature type="transmembrane region" description="Helical" evidence="1">
    <location>
        <begin position="169"/>
        <end position="190"/>
    </location>
</feature>
<evidence type="ECO:0000313" key="3">
    <source>
        <dbReference type="EMBL" id="MFC5886816.1"/>
    </source>
</evidence>
<gene>
    <name evidence="3" type="ORF">ACFP0N_17760</name>
</gene>
<evidence type="ECO:0000313" key="4">
    <source>
        <dbReference type="Proteomes" id="UP001596067"/>
    </source>
</evidence>
<comment type="caution">
    <text evidence="3">The sequence shown here is derived from an EMBL/GenBank/DDBJ whole genome shotgun (WGS) entry which is preliminary data.</text>
</comment>
<dbReference type="EMBL" id="JBHSOD010000020">
    <property type="protein sequence ID" value="MFC5886816.1"/>
    <property type="molecule type" value="Genomic_DNA"/>
</dbReference>
<feature type="transmembrane region" description="Helical" evidence="1">
    <location>
        <begin position="35"/>
        <end position="53"/>
    </location>
</feature>
<feature type="transmembrane region" description="Helical" evidence="1">
    <location>
        <begin position="210"/>
        <end position="230"/>
    </location>
</feature>
<dbReference type="InterPro" id="IPR046675">
    <property type="entry name" value="DUF6545"/>
</dbReference>
<protein>
    <submittedName>
        <fullName evidence="3">MAB_1171c family putative transporter</fullName>
    </submittedName>
</protein>
<keyword evidence="1" id="KW-0472">Membrane</keyword>
<dbReference type="NCBIfam" id="NF042915">
    <property type="entry name" value="MAB_1171c_fam"/>
    <property type="match status" value="1"/>
</dbReference>
<organism evidence="3 4">
    <name type="scientific">Kitasatospora aburaviensis</name>
    <dbReference type="NCBI Taxonomy" id="67265"/>
    <lineage>
        <taxon>Bacteria</taxon>
        <taxon>Bacillati</taxon>
        <taxon>Actinomycetota</taxon>
        <taxon>Actinomycetes</taxon>
        <taxon>Kitasatosporales</taxon>
        <taxon>Streptomycetaceae</taxon>
        <taxon>Kitasatospora</taxon>
    </lineage>
</organism>
<reference evidence="4" key="1">
    <citation type="journal article" date="2019" name="Int. J. Syst. Evol. Microbiol.">
        <title>The Global Catalogue of Microorganisms (GCM) 10K type strain sequencing project: providing services to taxonomists for standard genome sequencing and annotation.</title>
        <authorList>
            <consortium name="The Broad Institute Genomics Platform"/>
            <consortium name="The Broad Institute Genome Sequencing Center for Infectious Disease"/>
            <person name="Wu L."/>
            <person name="Ma J."/>
        </authorList>
    </citation>
    <scope>NUCLEOTIDE SEQUENCE [LARGE SCALE GENOMIC DNA]</scope>
    <source>
        <strain evidence="4">CGMCC 4.1469</strain>
    </source>
</reference>
<name>A0ABW1EXG7_9ACTN</name>
<feature type="transmembrane region" description="Helical" evidence="1">
    <location>
        <begin position="6"/>
        <end position="23"/>
    </location>
</feature>
<proteinExistence type="predicted"/>
<feature type="transmembrane region" description="Helical" evidence="1">
    <location>
        <begin position="136"/>
        <end position="157"/>
    </location>
</feature>
<evidence type="ECO:0000259" key="2">
    <source>
        <dbReference type="Pfam" id="PF20182"/>
    </source>
</evidence>
<feature type="transmembrane region" description="Helical" evidence="1">
    <location>
        <begin position="97"/>
        <end position="116"/>
    </location>
</feature>